<dbReference type="EMBL" id="QMEB01000146">
    <property type="protein sequence ID" value="NMG21232.1"/>
    <property type="molecule type" value="Genomic_DNA"/>
</dbReference>
<dbReference type="Pfam" id="PF19955">
    <property type="entry name" value="EAD1"/>
    <property type="match status" value="1"/>
</dbReference>
<keyword evidence="3" id="KW-1185">Reference proteome</keyword>
<gene>
    <name evidence="2" type="ORF">DP116_17970</name>
</gene>
<proteinExistence type="predicted"/>
<comment type="caution">
    <text evidence="2">The sequence shown here is derived from an EMBL/GenBank/DDBJ whole genome shotgun (WGS) entry which is preliminary data.</text>
</comment>
<reference evidence="2 3" key="1">
    <citation type="submission" date="2018-06" db="EMBL/GenBank/DDBJ databases">
        <title>Comparative genomics of Brasilonema spp. strains.</title>
        <authorList>
            <person name="Alvarenga D.O."/>
            <person name="Fiore M.F."/>
            <person name="Varani A.M."/>
        </authorList>
    </citation>
    <scope>NUCLEOTIDE SEQUENCE [LARGE SCALE GENOMIC DNA]</scope>
    <source>
        <strain evidence="2 3">SPC951</strain>
    </source>
</reference>
<evidence type="ECO:0000313" key="2">
    <source>
        <dbReference type="EMBL" id="NMG21232.1"/>
    </source>
</evidence>
<organism evidence="2 3">
    <name type="scientific">Brasilonema bromeliae SPC951</name>
    <dbReference type="NCBI Taxonomy" id="385972"/>
    <lineage>
        <taxon>Bacteria</taxon>
        <taxon>Bacillati</taxon>
        <taxon>Cyanobacteriota</taxon>
        <taxon>Cyanophyceae</taxon>
        <taxon>Nostocales</taxon>
        <taxon>Scytonemataceae</taxon>
        <taxon>Brasilonema</taxon>
        <taxon>Bromeliae group (in: Brasilonema)</taxon>
    </lineage>
</organism>
<evidence type="ECO:0000313" key="3">
    <source>
        <dbReference type="Proteomes" id="UP000718564"/>
    </source>
</evidence>
<name>A0ABX1PBS9_9CYAN</name>
<feature type="domain" description="Effector-associated" evidence="1">
    <location>
        <begin position="7"/>
        <end position="96"/>
    </location>
</feature>
<sequence length="331" mass="38801">MQRKLEKLERQQYQCLQKALLSAFPHRTKLEQMVRFGLDENLEEIATGENYGDVVFKLIEWAETNGNLENFLIAARNKDCEGNPGNLQLKRICKELLQAQTTTKQSHRLMNPCKFDLGELIRSCLNILEDKQGLVGLAVPYNQDPFLIYFCERLKERIGKSHTDNKQPLTLDNYRTSVDTAVMTMKRYKRLLQKGDVICPIRVAVSDPNSSHEFWKKVSAEFQEPQNFSEHRLIIIMVSSECKFFPQGVTQITPPQFTKADAHEWILEVTDNLGWREEDRNKWKRYMIDECFESECLNTRLVYEHLEYAIKLLQQNHTAETFLQELKQANY</sequence>
<accession>A0ABX1PBS9</accession>
<protein>
    <recommendedName>
        <fullName evidence="1">Effector-associated domain-containing protein</fullName>
    </recommendedName>
</protein>
<dbReference type="Proteomes" id="UP000718564">
    <property type="component" value="Unassembled WGS sequence"/>
</dbReference>
<dbReference type="RefSeq" id="WP_169156475.1">
    <property type="nucleotide sequence ID" value="NZ_CAWPJE010000139.1"/>
</dbReference>
<dbReference type="InterPro" id="IPR045430">
    <property type="entry name" value="EAD1"/>
</dbReference>
<evidence type="ECO:0000259" key="1">
    <source>
        <dbReference type="Pfam" id="PF19955"/>
    </source>
</evidence>